<protein>
    <recommendedName>
        <fullName evidence="3">Lipoprotein</fullName>
    </recommendedName>
</protein>
<dbReference type="EMBL" id="WHPF01000014">
    <property type="protein sequence ID" value="NNV57264.1"/>
    <property type="molecule type" value="Genomic_DNA"/>
</dbReference>
<keyword evidence="2" id="KW-1185">Reference proteome</keyword>
<organism evidence="1 2">
    <name type="scientific">Limnovirga soli</name>
    <dbReference type="NCBI Taxonomy" id="2656915"/>
    <lineage>
        <taxon>Bacteria</taxon>
        <taxon>Pseudomonadati</taxon>
        <taxon>Bacteroidota</taxon>
        <taxon>Chitinophagia</taxon>
        <taxon>Chitinophagales</taxon>
        <taxon>Chitinophagaceae</taxon>
        <taxon>Limnovirga</taxon>
    </lineage>
</organism>
<gene>
    <name evidence="1" type="ORF">GD597_17465</name>
</gene>
<name>A0A8J8FLX1_9BACT</name>
<evidence type="ECO:0000313" key="1">
    <source>
        <dbReference type="EMBL" id="NNV57264.1"/>
    </source>
</evidence>
<dbReference type="Proteomes" id="UP000598971">
    <property type="component" value="Unassembled WGS sequence"/>
</dbReference>
<accession>A0A8J8FLX1</accession>
<dbReference type="PROSITE" id="PS51257">
    <property type="entry name" value="PROKAR_LIPOPROTEIN"/>
    <property type="match status" value="1"/>
</dbReference>
<evidence type="ECO:0008006" key="3">
    <source>
        <dbReference type="Google" id="ProtNLM"/>
    </source>
</evidence>
<proteinExistence type="predicted"/>
<comment type="caution">
    <text evidence="1">The sequence shown here is derived from an EMBL/GenBank/DDBJ whole genome shotgun (WGS) entry which is preliminary data.</text>
</comment>
<dbReference type="RefSeq" id="WP_171609214.1">
    <property type="nucleotide sequence ID" value="NZ_WHPF01000014.1"/>
</dbReference>
<reference evidence="1" key="1">
    <citation type="submission" date="2019-10" db="EMBL/GenBank/DDBJ databases">
        <title>Draft genome sequence of Panacibacter sp. KCS-6.</title>
        <authorList>
            <person name="Yim K.J."/>
        </authorList>
    </citation>
    <scope>NUCLEOTIDE SEQUENCE</scope>
    <source>
        <strain evidence="1">KCS-6</strain>
    </source>
</reference>
<dbReference type="AlphaFoldDB" id="A0A8J8FLX1"/>
<sequence>MKPYLYLIAAGFLMQSCATSHITTEVKDTPSKPLTKILVLTTETNHDYYRLDSATYNNKIRGNFNNMDNAIFRQQLEKSMQRSMGSYATTIVPASNVYTTNSDIGFSDFIEKTTQLGVDGILLINLDNYWNTNSTRVVNTYNNQIETKTEESPNAAYNCYLFNATGDKILWLAHVEVNGQAIAGYDVLNNRLTAKLKKDLTKARFIEDTE</sequence>
<evidence type="ECO:0000313" key="2">
    <source>
        <dbReference type="Proteomes" id="UP000598971"/>
    </source>
</evidence>